<keyword evidence="5 8" id="KW-0560">Oxidoreductase</keyword>
<evidence type="ECO:0000256" key="1">
    <source>
        <dbReference type="ARBA" id="ARBA00005176"/>
    </source>
</evidence>
<dbReference type="PANTHER" id="PTHR43353">
    <property type="entry name" value="SUCCINATE-SEMIALDEHYDE DEHYDROGENASE, MITOCHONDRIAL"/>
    <property type="match status" value="1"/>
</dbReference>
<evidence type="ECO:0000256" key="8">
    <source>
        <dbReference type="RuleBase" id="RU003345"/>
    </source>
</evidence>
<comment type="pathway">
    <text evidence="1">Amino-acid degradation; 4-aminobutanoate degradation.</text>
</comment>
<organism evidence="10 11">
    <name type="scientific">Albugo candida</name>
    <dbReference type="NCBI Taxonomy" id="65357"/>
    <lineage>
        <taxon>Eukaryota</taxon>
        <taxon>Sar</taxon>
        <taxon>Stramenopiles</taxon>
        <taxon>Oomycota</taxon>
        <taxon>Peronosporomycetes</taxon>
        <taxon>Albuginales</taxon>
        <taxon>Albuginaceae</taxon>
        <taxon>Albugo</taxon>
    </lineage>
</organism>
<sequence>MIRQLANRTSLRKRAFSTMHWQRLKSQQLLQTKAFINGHWVSSDNSFAVIDPATTKEIASVTSSRKKEVEAAIQAAKAAQETWKKTLPTIRSKLLKKWFTAIKENANDLATICAMECGKPIEESKGEVAYAAGFIEFYAHECMRSAGFLVPPTLTGQQMLVVKEPVGICAIITPWNFPLAMITRKIGPGLAAGCCVIVKPAAETPLSALALAKLANDVGIPPGVINILPTSHDNASEVGSILATHDDIRKLSFTGSTRVGKLLMQQSASNVKRLSLELGGNAPFIVFEDADLDQAIEGLVQSKFRNTGQTCVCSNRVFVQEDVYDTFAQKLIEQVIKLKMGNPLDSSVKLGPLISSAALKKTSELVSDALSKGAKVLTGGSVAASFGSNYYHPTVIENLTVDMRIASEEIFGPVVPLFKFKTEEQVVEMANSTEFGLAGYFYSQNLKRVWRVAKSLECGMVGVNTGLISNVQAPFGGVKQSGLGREGSTLGLEEYLETKFICMSGLE</sequence>
<dbReference type="InterPro" id="IPR050740">
    <property type="entry name" value="Aldehyde_DH_Superfamily"/>
</dbReference>
<evidence type="ECO:0000256" key="3">
    <source>
        <dbReference type="ARBA" id="ARBA00013051"/>
    </source>
</evidence>
<dbReference type="FunFam" id="3.40.309.10:FF:000004">
    <property type="entry name" value="Succinate-semialdehyde dehydrogenase I"/>
    <property type="match status" value="1"/>
</dbReference>
<dbReference type="InterPro" id="IPR016161">
    <property type="entry name" value="Ald_DH/histidinol_DH"/>
</dbReference>
<dbReference type="GO" id="GO:0004777">
    <property type="term" value="F:succinate-semialdehyde dehydrogenase (NAD+) activity"/>
    <property type="evidence" value="ECO:0007669"/>
    <property type="project" value="UniProtKB-EC"/>
</dbReference>
<evidence type="ECO:0000256" key="7">
    <source>
        <dbReference type="PROSITE-ProRule" id="PRU10007"/>
    </source>
</evidence>
<accession>A0A024GIJ6</accession>
<evidence type="ECO:0000256" key="2">
    <source>
        <dbReference type="ARBA" id="ARBA00009986"/>
    </source>
</evidence>
<dbReference type="EC" id="1.2.1.24" evidence="3"/>
<dbReference type="PROSITE" id="PS00687">
    <property type="entry name" value="ALDEHYDE_DEHYDR_GLU"/>
    <property type="match status" value="1"/>
</dbReference>
<keyword evidence="11" id="KW-1185">Reference proteome</keyword>
<dbReference type="PANTHER" id="PTHR43353:SF5">
    <property type="entry name" value="SUCCINATE-SEMIALDEHYDE DEHYDROGENASE, MITOCHONDRIAL"/>
    <property type="match status" value="1"/>
</dbReference>
<evidence type="ECO:0000313" key="11">
    <source>
        <dbReference type="Proteomes" id="UP000053237"/>
    </source>
</evidence>
<comment type="similarity">
    <text evidence="2 8">Belongs to the aldehyde dehydrogenase family.</text>
</comment>
<name>A0A024GIJ6_9STRA</name>
<proteinExistence type="inferred from homology"/>
<dbReference type="InterPro" id="IPR029510">
    <property type="entry name" value="Ald_DH_CS_GLU"/>
</dbReference>
<dbReference type="PROSITE" id="PS00070">
    <property type="entry name" value="ALDEHYDE_DEHYDR_CYS"/>
    <property type="match status" value="1"/>
</dbReference>
<feature type="active site" evidence="7">
    <location>
        <position position="277"/>
    </location>
</feature>
<evidence type="ECO:0000259" key="9">
    <source>
        <dbReference type="Pfam" id="PF00171"/>
    </source>
</evidence>
<dbReference type="Gene3D" id="3.40.605.10">
    <property type="entry name" value="Aldehyde Dehydrogenase, Chain A, domain 1"/>
    <property type="match status" value="1"/>
</dbReference>
<dbReference type="InterPro" id="IPR016162">
    <property type="entry name" value="Ald_DH_N"/>
</dbReference>
<dbReference type="Pfam" id="PF00171">
    <property type="entry name" value="Aldedh"/>
    <property type="match status" value="1"/>
</dbReference>
<dbReference type="FunFam" id="3.40.605.10:FF:000005">
    <property type="entry name" value="Succinate-semialdehyde dehydrogenase I"/>
    <property type="match status" value="1"/>
</dbReference>
<dbReference type="InterPro" id="IPR016163">
    <property type="entry name" value="Ald_DH_C"/>
</dbReference>
<dbReference type="OrthoDB" id="310895at2759"/>
<dbReference type="FunFam" id="3.40.605.10:FF:000026">
    <property type="entry name" value="Aldehyde dehydrogenase, putative"/>
    <property type="match status" value="1"/>
</dbReference>
<dbReference type="EMBL" id="CAIX01000118">
    <property type="protein sequence ID" value="CCI46163.1"/>
    <property type="molecule type" value="Genomic_DNA"/>
</dbReference>
<dbReference type="Proteomes" id="UP000053237">
    <property type="component" value="Unassembled WGS sequence"/>
</dbReference>
<gene>
    <name evidence="10" type="ORF">BN9_070920</name>
</gene>
<dbReference type="SUPFAM" id="SSF53720">
    <property type="entry name" value="ALDH-like"/>
    <property type="match status" value="1"/>
</dbReference>
<dbReference type="STRING" id="65357.A0A024GIJ6"/>
<dbReference type="Gene3D" id="3.40.309.10">
    <property type="entry name" value="Aldehyde Dehydrogenase, Chain A, domain 2"/>
    <property type="match status" value="1"/>
</dbReference>
<dbReference type="GO" id="GO:0009450">
    <property type="term" value="P:gamma-aminobutyric acid catabolic process"/>
    <property type="evidence" value="ECO:0007669"/>
    <property type="project" value="TreeGrafter"/>
</dbReference>
<dbReference type="InterPro" id="IPR016160">
    <property type="entry name" value="Ald_DH_CS_CYS"/>
</dbReference>
<evidence type="ECO:0000256" key="6">
    <source>
        <dbReference type="ARBA" id="ARBA00030806"/>
    </source>
</evidence>
<reference evidence="10 11" key="1">
    <citation type="submission" date="2012-05" db="EMBL/GenBank/DDBJ databases">
        <title>Recombination and specialization in a pathogen metapopulation.</title>
        <authorList>
            <person name="Gardiner A."/>
            <person name="Kemen E."/>
            <person name="Schultz-Larsen T."/>
            <person name="MacLean D."/>
            <person name="Van Oosterhout C."/>
            <person name="Jones J.D.G."/>
        </authorList>
    </citation>
    <scope>NUCLEOTIDE SEQUENCE [LARGE SCALE GENOMIC DNA]</scope>
    <source>
        <strain evidence="10 11">Ac Nc2</strain>
    </source>
</reference>
<protein>
    <recommendedName>
        <fullName evidence="4">Succinate-semialdehyde dehydrogenase, mitochondrial</fullName>
        <ecNumber evidence="3">1.2.1.24</ecNumber>
    </recommendedName>
    <alternativeName>
        <fullName evidence="6">NAD(+)-dependent succinic semialdehyde dehydrogenase</fullName>
    </alternativeName>
</protein>
<evidence type="ECO:0000313" key="10">
    <source>
        <dbReference type="EMBL" id="CCI46163.1"/>
    </source>
</evidence>
<dbReference type="AlphaFoldDB" id="A0A024GIJ6"/>
<dbReference type="CDD" id="cd07103">
    <property type="entry name" value="ALDH_F5_SSADH_GabD"/>
    <property type="match status" value="1"/>
</dbReference>
<dbReference type="InterPro" id="IPR015590">
    <property type="entry name" value="Aldehyde_DH_dom"/>
</dbReference>
<evidence type="ECO:0000256" key="4">
    <source>
        <dbReference type="ARBA" id="ARBA00019842"/>
    </source>
</evidence>
<dbReference type="InParanoid" id="A0A024GIJ6"/>
<evidence type="ECO:0000256" key="5">
    <source>
        <dbReference type="ARBA" id="ARBA00023002"/>
    </source>
</evidence>
<comment type="caution">
    <text evidence="10">The sequence shown here is derived from an EMBL/GenBank/DDBJ whole genome shotgun (WGS) entry which is preliminary data.</text>
</comment>
<feature type="domain" description="Aldehyde dehydrogenase" evidence="9">
    <location>
        <begin position="40"/>
        <end position="501"/>
    </location>
</feature>